<dbReference type="InterPro" id="IPR036514">
    <property type="entry name" value="SGNH_hydro_sf"/>
</dbReference>
<organism evidence="2 3">
    <name type="scientific">Virgibacillus litoralis</name>
    <dbReference type="NCBI Taxonomy" id="578221"/>
    <lineage>
        <taxon>Bacteria</taxon>
        <taxon>Bacillati</taxon>
        <taxon>Bacillota</taxon>
        <taxon>Bacilli</taxon>
        <taxon>Bacillales</taxon>
        <taxon>Bacillaceae</taxon>
        <taxon>Virgibacillus</taxon>
    </lineage>
</organism>
<dbReference type="PANTHER" id="PTHR30383">
    <property type="entry name" value="THIOESTERASE 1/PROTEASE 1/LYSOPHOSPHOLIPASE L1"/>
    <property type="match status" value="1"/>
</dbReference>
<dbReference type="InterPro" id="IPR013830">
    <property type="entry name" value="SGNH_hydro"/>
</dbReference>
<evidence type="ECO:0000313" key="3">
    <source>
        <dbReference type="Proteomes" id="UP001519328"/>
    </source>
</evidence>
<dbReference type="InterPro" id="IPR051532">
    <property type="entry name" value="Ester_Hydrolysis_Enzymes"/>
</dbReference>
<reference evidence="2 3" key="1">
    <citation type="submission" date="2021-03" db="EMBL/GenBank/DDBJ databases">
        <title>Genomic Encyclopedia of Type Strains, Phase IV (KMG-IV): sequencing the most valuable type-strain genomes for metagenomic binning, comparative biology and taxonomic classification.</title>
        <authorList>
            <person name="Goeker M."/>
        </authorList>
    </citation>
    <scope>NUCLEOTIDE SEQUENCE [LARGE SCALE GENOMIC DNA]</scope>
    <source>
        <strain evidence="2 3">DSM 21085</strain>
    </source>
</reference>
<name>A0ABS4HBS7_9BACI</name>
<dbReference type="Gene3D" id="3.40.50.1110">
    <property type="entry name" value="SGNH hydrolase"/>
    <property type="match status" value="1"/>
</dbReference>
<sequence length="208" mass="23408">MASTSKWKGKKWTVVGDSNTEYNWAGTVKYHGYLALNLGCTVQNLGLSGSGWFNSWNGNDAYHLRLNHIDNDADLITFAGGGNDYAETERPFVLGSFGDTDPEASFYGAIDTTLNEAIEMYPNATIAMFTQFRRDVGEPTNAQLESMVQAELEVAGKYGIPCLDLYHQANQYPWKQWWREKYMTDGIHLNDEGHKKLADKIVTFLESL</sequence>
<dbReference type="CDD" id="cd00229">
    <property type="entry name" value="SGNH_hydrolase"/>
    <property type="match status" value="1"/>
</dbReference>
<dbReference type="SUPFAM" id="SSF52266">
    <property type="entry name" value="SGNH hydrolase"/>
    <property type="match status" value="1"/>
</dbReference>
<dbReference type="EMBL" id="JAGGKK010000005">
    <property type="protein sequence ID" value="MBP1948323.1"/>
    <property type="molecule type" value="Genomic_DNA"/>
</dbReference>
<feature type="domain" description="SGNH hydrolase-type esterase" evidence="1">
    <location>
        <begin position="14"/>
        <end position="195"/>
    </location>
</feature>
<protein>
    <submittedName>
        <fullName evidence="2">Lysophospholipase L1-like esterase</fullName>
    </submittedName>
</protein>
<dbReference type="Proteomes" id="UP001519328">
    <property type="component" value="Unassembled WGS sequence"/>
</dbReference>
<keyword evidence="3" id="KW-1185">Reference proteome</keyword>
<evidence type="ECO:0000313" key="2">
    <source>
        <dbReference type="EMBL" id="MBP1948323.1"/>
    </source>
</evidence>
<accession>A0ABS4HBS7</accession>
<gene>
    <name evidence="2" type="ORF">J2Z82_001259</name>
</gene>
<evidence type="ECO:0000259" key="1">
    <source>
        <dbReference type="Pfam" id="PF13472"/>
    </source>
</evidence>
<dbReference type="RefSeq" id="WP_209479904.1">
    <property type="nucleotide sequence ID" value="NZ_JAGGKK010000005.1"/>
</dbReference>
<dbReference type="PANTHER" id="PTHR30383:SF5">
    <property type="entry name" value="SGNH HYDROLASE-TYPE ESTERASE DOMAIN-CONTAINING PROTEIN"/>
    <property type="match status" value="1"/>
</dbReference>
<dbReference type="Pfam" id="PF13472">
    <property type="entry name" value="Lipase_GDSL_2"/>
    <property type="match status" value="1"/>
</dbReference>
<proteinExistence type="predicted"/>
<comment type="caution">
    <text evidence="2">The sequence shown here is derived from an EMBL/GenBank/DDBJ whole genome shotgun (WGS) entry which is preliminary data.</text>
</comment>